<evidence type="ECO:0000256" key="5">
    <source>
        <dbReference type="ARBA" id="ARBA00022695"/>
    </source>
</evidence>
<dbReference type="InterPro" id="IPR024075">
    <property type="entry name" value="DNA-dir_RNA_pol_helix_hairp_sf"/>
</dbReference>
<protein>
    <recommendedName>
        <fullName evidence="10">DNA-directed RNA polymerase</fullName>
        <ecNumber evidence="10">2.7.7.6</ecNumber>
    </recommendedName>
</protein>
<evidence type="ECO:0000256" key="10">
    <source>
        <dbReference type="RuleBase" id="RU003805"/>
    </source>
</evidence>
<dbReference type="GO" id="GO:0034245">
    <property type="term" value="C:mitochondrial DNA-directed RNA polymerase complex"/>
    <property type="evidence" value="ECO:0007669"/>
    <property type="project" value="TreeGrafter"/>
</dbReference>
<keyword evidence="14" id="KW-1185">Reference proteome</keyword>
<comment type="function">
    <text evidence="10">DNA-dependent RNA polymerase catalyzes the transcription of DNA into RNA using the four ribonucleoside triphosphates as substrates.</text>
</comment>
<dbReference type="SUPFAM" id="SSF56672">
    <property type="entry name" value="DNA/RNA polymerases"/>
    <property type="match status" value="1"/>
</dbReference>
<keyword evidence="8 10" id="KW-0804">Transcription</keyword>
<comment type="similarity">
    <text evidence="2 10">Belongs to the phage and mitochondrial RNA polymerase family.</text>
</comment>
<dbReference type="EMBL" id="LUEZ02000110">
    <property type="protein sequence ID" value="RDB17561.1"/>
    <property type="molecule type" value="Genomic_DNA"/>
</dbReference>
<organism evidence="13 14">
    <name type="scientific">Hypsizygus marmoreus</name>
    <name type="common">White beech mushroom</name>
    <name type="synonym">Agaricus marmoreus</name>
    <dbReference type="NCBI Taxonomy" id="39966"/>
    <lineage>
        <taxon>Eukaryota</taxon>
        <taxon>Fungi</taxon>
        <taxon>Dikarya</taxon>
        <taxon>Basidiomycota</taxon>
        <taxon>Agaricomycotina</taxon>
        <taxon>Agaricomycetes</taxon>
        <taxon>Agaricomycetidae</taxon>
        <taxon>Agaricales</taxon>
        <taxon>Tricholomatineae</taxon>
        <taxon>Lyophyllaceae</taxon>
        <taxon>Hypsizygus</taxon>
    </lineage>
</organism>
<evidence type="ECO:0000256" key="2">
    <source>
        <dbReference type="ARBA" id="ARBA00009493"/>
    </source>
</evidence>
<keyword evidence="4 10" id="KW-0808">Transferase</keyword>
<reference evidence="13" key="1">
    <citation type="submission" date="2018-04" db="EMBL/GenBank/DDBJ databases">
        <title>Whole genome sequencing of Hypsizygus marmoreus.</title>
        <authorList>
            <person name="Choi I.-G."/>
            <person name="Min B."/>
            <person name="Kim J.-G."/>
            <person name="Kim S."/>
            <person name="Oh Y.-L."/>
            <person name="Kong W.-S."/>
            <person name="Park H."/>
            <person name="Jeong J."/>
            <person name="Song E.-S."/>
        </authorList>
    </citation>
    <scope>NUCLEOTIDE SEQUENCE [LARGE SCALE GENOMIC DNA]</scope>
    <source>
        <strain evidence="13">51987-8</strain>
    </source>
</reference>
<evidence type="ECO:0000313" key="13">
    <source>
        <dbReference type="EMBL" id="RDB17561.1"/>
    </source>
</evidence>
<dbReference type="SMART" id="SM01311">
    <property type="entry name" value="RPOL_N"/>
    <property type="match status" value="1"/>
</dbReference>
<dbReference type="Gene3D" id="1.10.1320.10">
    <property type="entry name" value="DNA-directed RNA polymerase, N-terminal domain"/>
    <property type="match status" value="1"/>
</dbReference>
<dbReference type="PANTHER" id="PTHR10102:SF0">
    <property type="entry name" value="DNA-DIRECTED RNA POLYMERASE, MITOCHONDRIAL"/>
    <property type="match status" value="1"/>
</dbReference>
<keyword evidence="5 10" id="KW-0548">Nucleotidyltransferase</keyword>
<dbReference type="PROSITE" id="PS00900">
    <property type="entry name" value="RNA_POL_PHAGE_1"/>
    <property type="match status" value="1"/>
</dbReference>
<dbReference type="InterPro" id="IPR046950">
    <property type="entry name" value="DNA-dir_Rpol_C_phage-type"/>
</dbReference>
<dbReference type="InterPro" id="IPR043502">
    <property type="entry name" value="DNA/RNA_pol_sf"/>
</dbReference>
<evidence type="ECO:0000256" key="1">
    <source>
        <dbReference type="ARBA" id="ARBA00004173"/>
    </source>
</evidence>
<dbReference type="PROSITE" id="PS00489">
    <property type="entry name" value="RNA_POL_PHAGE_2"/>
    <property type="match status" value="1"/>
</dbReference>
<dbReference type="EC" id="2.7.7.6" evidence="10"/>
<dbReference type="OrthoDB" id="276422at2759"/>
<name>A0A369J667_HYPMA</name>
<accession>A0A369J667</accession>
<evidence type="ECO:0000256" key="4">
    <source>
        <dbReference type="ARBA" id="ARBA00022679"/>
    </source>
</evidence>
<evidence type="ECO:0000313" key="14">
    <source>
        <dbReference type="Proteomes" id="UP000076154"/>
    </source>
</evidence>
<dbReference type="Pfam" id="PF14700">
    <property type="entry name" value="RPOL_N"/>
    <property type="match status" value="1"/>
</dbReference>
<evidence type="ECO:0000256" key="7">
    <source>
        <dbReference type="ARBA" id="ARBA00023128"/>
    </source>
</evidence>
<sequence length="1332" mass="149921">MIPRAVHRLETTWLSSRQSLPRPARLYSTPSKKVNAPALATAHSPQPDYPSFMHSSPEKAVPLEPRHASLGDELATFLKRATPYTILPTPLPSDRSSELNDLFYTDSTTQDLLSVMDACLHNLYDVPRAKGIFARLREKIGNPALSTRVYNAFLESYINMASSKGPANVWLEYAWELYEIMESGKEKIAPDATTYALMLIAYHRFHPDSKTPVPDIVTPTPNHILSRIVDRQIPIPKVVSDRTMSSSEEAAEIIKLLSKTAMELNMSRIISELGQAEAIGTQFADMLDNVPEVTPVLRFKKHEEGEEGEPEMEIPFNLDNLRRHLAEVTLARRVLSDDVAARQKLLEESVYDVAVERLKHQADLFAELGLGNNSLRQADLQQWMWDWHTKLKARLEQEIKAIAFSEKQESRSGALLSPYLSLVKAQRLSLITILEIMRLQGSGGVHDGMKTTRALVAIGKAVEIEYKSQMCKSNKIYIPTAPRLGDAGYFSNMGYRSLQQRRVAAAKHMTDGESWTAEWTQAVRSKIGGILVECLMDSAHVVRTAVDKYGETVTEVQPAFFHTYEYVRGQKLGVIRLNPVVSERMAKDGLRETLHPRHLPMLVKPKPWLSYDQGGYLYNKTSAMRFKDSMEQQSYLKHASELGNVELVYAGLDVLSSTPWQINKELFDVVLEVWNSGERMGKLPPATYDIPEPVPPENMDNDIKIKSIHLQRMKAYNSNKANNHSDRCNVNYKIEIARAFLGETIYLPHNLDFRGRAYPIPPHLNHIGDDLSRGLLKFGEAKPLGERGLRWLKIHLANLYGFDKANFDERVQFAMDRLDDVFDSAKNPLTGRRWWTKADDPWQCLATCFELTAALESEDPLTFMSSLPVHQDGTCNGLQHYAALGGDDRGARQVNLSAGDRPSDVYTHVGNMVEVLLEEDAKKGEKYAIMLLGKISRKVVKQTVMTTVYGVTFIGAREQIEKQLKDKKEIPEEECWGAASYLAKKTILCIGDLFSGATAIQNWLNLCARVISKSIPAERLPEAMAESHNDRRKKTRKMAGAGRKQNPFLISDTRLKKEQMTSVVWTTPLGLPIVQPYRKANRKQIMTSLQTVYISDPNSPAEVNSMKQASAFPPNFIHSLDATHMMLTALECRTQGLTFASVHDSYWTHAASIDKMSEIIRDTFIALHSSDVLARLHNEFLERYKGYKIPLTSLRAGRLVKILHDAGSKIIVTPKQAKSLQTLRELLEVSETETPTIDETEAENLSSVIAELQAAEAEGELETMEAEEEHELDEDEDDTPGQAARKKQKLAANKALIDLMGKFVNVTDLLPPLPKKGDFKVEAIKKSQYFFS</sequence>
<feature type="region of interest" description="Disordered" evidence="11">
    <location>
        <begin position="24"/>
        <end position="58"/>
    </location>
</feature>
<dbReference type="InParanoid" id="A0A369J667"/>
<dbReference type="GO" id="GO:0003899">
    <property type="term" value="F:DNA-directed RNA polymerase activity"/>
    <property type="evidence" value="ECO:0007669"/>
    <property type="project" value="UniProtKB-EC"/>
</dbReference>
<keyword evidence="7" id="KW-0496">Mitochondrion</keyword>
<comment type="catalytic activity">
    <reaction evidence="9 10">
        <text>RNA(n) + a ribonucleoside 5'-triphosphate = RNA(n+1) + diphosphate</text>
        <dbReference type="Rhea" id="RHEA:21248"/>
        <dbReference type="Rhea" id="RHEA-COMP:14527"/>
        <dbReference type="Rhea" id="RHEA-COMP:17342"/>
        <dbReference type="ChEBI" id="CHEBI:33019"/>
        <dbReference type="ChEBI" id="CHEBI:61557"/>
        <dbReference type="ChEBI" id="CHEBI:140395"/>
        <dbReference type="EC" id="2.7.7.6"/>
    </reaction>
</comment>
<proteinExistence type="inferred from homology"/>
<dbReference type="FunFam" id="1.10.150.20:FF:000041">
    <property type="entry name" value="DNA-directed RNA polymerase"/>
    <property type="match status" value="1"/>
</dbReference>
<feature type="domain" description="DNA-directed RNA polymerase N-terminal" evidence="12">
    <location>
        <begin position="341"/>
        <end position="657"/>
    </location>
</feature>
<evidence type="ECO:0000256" key="9">
    <source>
        <dbReference type="ARBA" id="ARBA00048552"/>
    </source>
</evidence>
<dbReference type="InterPro" id="IPR029262">
    <property type="entry name" value="RPOL_N"/>
</dbReference>
<keyword evidence="6" id="KW-0809">Transit peptide</keyword>
<comment type="caution">
    <text evidence="13">The sequence shown here is derived from an EMBL/GenBank/DDBJ whole genome shotgun (WGS) entry which is preliminary data.</text>
</comment>
<dbReference type="Pfam" id="PF00940">
    <property type="entry name" value="RNA_pol"/>
    <property type="match status" value="1"/>
</dbReference>
<dbReference type="GO" id="GO:0001018">
    <property type="term" value="F:mitochondrial promoter sequence-specific DNA binding"/>
    <property type="evidence" value="ECO:0007669"/>
    <property type="project" value="TreeGrafter"/>
</dbReference>
<evidence type="ECO:0000256" key="3">
    <source>
        <dbReference type="ARBA" id="ARBA00022478"/>
    </source>
</evidence>
<dbReference type="Proteomes" id="UP000076154">
    <property type="component" value="Unassembled WGS sequence"/>
</dbReference>
<evidence type="ECO:0000256" key="6">
    <source>
        <dbReference type="ARBA" id="ARBA00022946"/>
    </source>
</evidence>
<feature type="region of interest" description="Disordered" evidence="11">
    <location>
        <begin position="1263"/>
        <end position="1287"/>
    </location>
</feature>
<keyword evidence="3 10" id="KW-0240">DNA-directed RNA polymerase</keyword>
<gene>
    <name evidence="13" type="primary">RPO41</name>
    <name evidence="13" type="ORF">Hypma_001002</name>
</gene>
<feature type="region of interest" description="Disordered" evidence="11">
    <location>
        <begin position="1022"/>
        <end position="1041"/>
    </location>
</feature>
<comment type="subcellular location">
    <subcellularLocation>
        <location evidence="1">Mitochondrion</location>
    </subcellularLocation>
</comment>
<evidence type="ECO:0000256" key="11">
    <source>
        <dbReference type="SAM" id="MobiDB-lite"/>
    </source>
</evidence>
<evidence type="ECO:0000256" key="8">
    <source>
        <dbReference type="ARBA" id="ARBA00023163"/>
    </source>
</evidence>
<dbReference type="Gene3D" id="1.10.287.280">
    <property type="match status" value="1"/>
</dbReference>
<dbReference type="GO" id="GO:0006390">
    <property type="term" value="P:mitochondrial transcription"/>
    <property type="evidence" value="ECO:0007669"/>
    <property type="project" value="TreeGrafter"/>
</dbReference>
<dbReference type="FunFam" id="1.10.287.280:FF:000001">
    <property type="entry name" value="DNA-directed RNA polymerase"/>
    <property type="match status" value="1"/>
</dbReference>
<dbReference type="PANTHER" id="PTHR10102">
    <property type="entry name" value="DNA-DIRECTED RNA POLYMERASE, MITOCHONDRIAL"/>
    <property type="match status" value="1"/>
</dbReference>
<dbReference type="Gene3D" id="1.10.287.260">
    <property type="match status" value="1"/>
</dbReference>
<feature type="compositionally biased region" description="Acidic residues" evidence="11">
    <location>
        <begin position="1263"/>
        <end position="1279"/>
    </location>
</feature>
<dbReference type="FunCoup" id="A0A369J667">
    <property type="interactions" value="135"/>
</dbReference>
<dbReference type="Gene3D" id="1.10.150.20">
    <property type="entry name" value="5' to 3' exonuclease, C-terminal subdomain"/>
    <property type="match status" value="1"/>
</dbReference>
<dbReference type="STRING" id="39966.A0A369J667"/>
<dbReference type="InterPro" id="IPR037159">
    <property type="entry name" value="RNA_POL_N_sf"/>
</dbReference>
<dbReference type="InterPro" id="IPR002092">
    <property type="entry name" value="DNA-dir_Rpol_phage-type"/>
</dbReference>
<evidence type="ECO:0000259" key="12">
    <source>
        <dbReference type="SMART" id="SM01311"/>
    </source>
</evidence>